<keyword evidence="3" id="KW-0813">Transport</keyword>
<keyword evidence="4" id="KW-0309">Germination</keyword>
<dbReference type="PANTHER" id="PTHR34975">
    <property type="entry name" value="SPORE GERMINATION PROTEIN A2"/>
    <property type="match status" value="1"/>
</dbReference>
<feature type="transmembrane region" description="Helical" evidence="8">
    <location>
        <begin position="79"/>
        <end position="99"/>
    </location>
</feature>
<comment type="caution">
    <text evidence="9">The sequence shown here is derived from an EMBL/GenBank/DDBJ whole genome shotgun (WGS) entry which is preliminary data.</text>
</comment>
<comment type="similarity">
    <text evidence="2">Belongs to the amino acid-polyamine-organocation (APC) superfamily. Spore germination protein (SGP) (TC 2.A.3.9) family.</text>
</comment>
<feature type="transmembrane region" description="Helical" evidence="8">
    <location>
        <begin position="311"/>
        <end position="329"/>
    </location>
</feature>
<proteinExistence type="inferred from homology"/>
<evidence type="ECO:0000313" key="9">
    <source>
        <dbReference type="EMBL" id="KJD47587.1"/>
    </source>
</evidence>
<feature type="transmembrane region" description="Helical" evidence="8">
    <location>
        <begin position="145"/>
        <end position="166"/>
    </location>
</feature>
<dbReference type="AlphaFoldDB" id="A0A0D7XBH5"/>
<sequence length="374" mass="42248">MNHGLGHVRLVSTGQLLILMFHFLLGNAVIINLDNEYERDTWIAQLIAMGVGIVLFRMYTYTAEMFPGQTLTTYVRKLLGNTSGTAVGILYILFFLYLTSRNLRDETELVRVSILEKTPSMVVAFLMVICVIYVLWLGFEVLARTGQIFLSLVLLVIFWGTTLLILSGSIHLEELRPVMSQGFKPVLSSVIRERLPFPYGEMICFMMFIPCVRKPSQMTRAGYVGIIAAGIVLVEVAILNVTVLGTNITERSIFPLLSTFANVQLSEYVQRPDVIILMSMLIGDFFKVALFFYASAVGISDIFGLPYRKTLLPCGILVLLWSQIGTPSLSEHFEFGRQSLIYIHPLFVYIFPILLFLMALVRRSRVRRGDSQKT</sequence>
<dbReference type="NCBIfam" id="TIGR00912">
    <property type="entry name" value="2A0309"/>
    <property type="match status" value="1"/>
</dbReference>
<dbReference type="PATRIC" id="fig|159743.3.peg.262"/>
<dbReference type="GO" id="GO:0016020">
    <property type="term" value="C:membrane"/>
    <property type="evidence" value="ECO:0007669"/>
    <property type="project" value="UniProtKB-SubCell"/>
</dbReference>
<organism evidence="9 10">
    <name type="scientific">Paenibacillus terrae</name>
    <dbReference type="NCBI Taxonomy" id="159743"/>
    <lineage>
        <taxon>Bacteria</taxon>
        <taxon>Bacillati</taxon>
        <taxon>Bacillota</taxon>
        <taxon>Bacilli</taxon>
        <taxon>Bacillales</taxon>
        <taxon>Paenibacillaceae</taxon>
        <taxon>Paenibacillus</taxon>
    </lineage>
</organism>
<evidence type="ECO:0000256" key="2">
    <source>
        <dbReference type="ARBA" id="ARBA00007998"/>
    </source>
</evidence>
<keyword evidence="5 8" id="KW-0812">Transmembrane</keyword>
<feature type="transmembrane region" description="Helical" evidence="8">
    <location>
        <begin position="341"/>
        <end position="361"/>
    </location>
</feature>
<feature type="transmembrane region" description="Helical" evidence="8">
    <location>
        <begin position="223"/>
        <end position="248"/>
    </location>
</feature>
<evidence type="ECO:0000256" key="5">
    <source>
        <dbReference type="ARBA" id="ARBA00022692"/>
    </source>
</evidence>
<dbReference type="OrthoDB" id="1891864at2"/>
<accession>A0A0D7XBH5</accession>
<evidence type="ECO:0000256" key="8">
    <source>
        <dbReference type="SAM" id="Phobius"/>
    </source>
</evidence>
<dbReference type="InterPro" id="IPR004761">
    <property type="entry name" value="Spore_GerAB"/>
</dbReference>
<protein>
    <submittedName>
        <fullName evidence="9">Uncharacterized protein</fullName>
    </submittedName>
</protein>
<dbReference type="GO" id="GO:0009847">
    <property type="term" value="P:spore germination"/>
    <property type="evidence" value="ECO:0007669"/>
    <property type="project" value="InterPro"/>
</dbReference>
<evidence type="ECO:0000313" key="10">
    <source>
        <dbReference type="Proteomes" id="UP000032534"/>
    </source>
</evidence>
<evidence type="ECO:0000256" key="4">
    <source>
        <dbReference type="ARBA" id="ARBA00022544"/>
    </source>
</evidence>
<name>A0A0D7XBH5_9BACL</name>
<keyword evidence="6 8" id="KW-1133">Transmembrane helix</keyword>
<gene>
    <name evidence="9" type="ORF">QD47_01140</name>
</gene>
<evidence type="ECO:0000256" key="7">
    <source>
        <dbReference type="ARBA" id="ARBA00023136"/>
    </source>
</evidence>
<feature type="transmembrane region" description="Helical" evidence="8">
    <location>
        <begin position="120"/>
        <end position="139"/>
    </location>
</feature>
<feature type="transmembrane region" description="Helical" evidence="8">
    <location>
        <begin position="274"/>
        <end position="299"/>
    </location>
</feature>
<dbReference type="RefSeq" id="WP_044644372.1">
    <property type="nucleotide sequence ID" value="NZ_JTHP01000001.1"/>
</dbReference>
<evidence type="ECO:0000256" key="6">
    <source>
        <dbReference type="ARBA" id="ARBA00022989"/>
    </source>
</evidence>
<dbReference type="PANTHER" id="PTHR34975:SF2">
    <property type="entry name" value="SPORE GERMINATION PROTEIN A2"/>
    <property type="match status" value="1"/>
</dbReference>
<dbReference type="Proteomes" id="UP000032534">
    <property type="component" value="Unassembled WGS sequence"/>
</dbReference>
<feature type="transmembrane region" description="Helical" evidence="8">
    <location>
        <begin position="12"/>
        <end position="30"/>
    </location>
</feature>
<reference evidence="9 10" key="1">
    <citation type="submission" date="2014-11" db="EMBL/GenBank/DDBJ databases">
        <title>Draft Genome Sequences of Paenibacillus polymyxa NRRL B-30509 and Paenibacillus terrae NRRL B-30644, Strains from a Poultry Environment that Produce Tridecaptin A and Paenicidins.</title>
        <authorList>
            <person name="van Belkum M.J."/>
            <person name="Lohans C.T."/>
            <person name="Vederas J.C."/>
        </authorList>
    </citation>
    <scope>NUCLEOTIDE SEQUENCE [LARGE SCALE GENOMIC DNA]</scope>
    <source>
        <strain evidence="9 10">NRRL B-30644</strain>
    </source>
</reference>
<feature type="transmembrane region" description="Helical" evidence="8">
    <location>
        <begin position="42"/>
        <end position="59"/>
    </location>
</feature>
<evidence type="ECO:0000256" key="3">
    <source>
        <dbReference type="ARBA" id="ARBA00022448"/>
    </source>
</evidence>
<keyword evidence="10" id="KW-1185">Reference proteome</keyword>
<comment type="subcellular location">
    <subcellularLocation>
        <location evidence="1">Membrane</location>
        <topology evidence="1">Multi-pass membrane protein</topology>
    </subcellularLocation>
</comment>
<keyword evidence="7 8" id="KW-0472">Membrane</keyword>
<dbReference type="Pfam" id="PF03845">
    <property type="entry name" value="Spore_permease"/>
    <property type="match status" value="1"/>
</dbReference>
<dbReference type="EMBL" id="JTHP01000001">
    <property type="protein sequence ID" value="KJD47587.1"/>
    <property type="molecule type" value="Genomic_DNA"/>
</dbReference>
<evidence type="ECO:0000256" key="1">
    <source>
        <dbReference type="ARBA" id="ARBA00004141"/>
    </source>
</evidence>